<dbReference type="EMBL" id="LKMD01000107">
    <property type="protein sequence ID" value="PIA90424.1"/>
    <property type="molecule type" value="Genomic_DNA"/>
</dbReference>
<dbReference type="SUPFAM" id="SSF53474">
    <property type="entry name" value="alpha/beta-Hydrolases"/>
    <property type="match status" value="1"/>
</dbReference>
<name>A0A2G5HCY3_CERBT</name>
<dbReference type="InterPro" id="IPR013744">
    <property type="entry name" value="SidJ"/>
</dbReference>
<sequence>MAATSPPASCTPGRLHYVPPNVSAFEPSKALASSAQNINTLLWIGGMFDTAGSVAYPFLLAQALGPNWSLLTATLSSSGHSWGTSSIARDADDVAKIVTYVKQQRPNGKVIIMGHSTGCQDCMEYVVGKGAEKRPQVNGVILQAPVSDREALEDQLPQTFKHEADQLALQMCREGREKDVMPYRLSKNVYGRLGITARRWVDVSSPGPNHDGADDYFSSDLSDERLKGTFGQLSPHTPLLIVYSGNDESVPKTVDKQKLVQKWADIVRVGGGAVDQSTGVVKGASHNYNGDPEEVVQDLITRVVGFVSRLDSGTGPRI</sequence>
<dbReference type="Gene3D" id="3.40.50.1820">
    <property type="entry name" value="alpha/beta hydrolase"/>
    <property type="match status" value="1"/>
</dbReference>
<dbReference type="Pfam" id="PF08538">
    <property type="entry name" value="DUF1749"/>
    <property type="match status" value="1"/>
</dbReference>
<dbReference type="AlphaFoldDB" id="A0A2G5HCY3"/>
<dbReference type="PANTHER" id="PTHR31591">
    <property type="entry name" value="UPF0613 PROTEIN PB24D3.06C"/>
    <property type="match status" value="1"/>
</dbReference>
<dbReference type="PANTHER" id="PTHR31591:SF7">
    <property type="entry name" value="DUF1749-DOMAIN-CONTAINING PROTEIN"/>
    <property type="match status" value="1"/>
</dbReference>
<evidence type="ECO:0000313" key="2">
    <source>
        <dbReference type="EMBL" id="WPB08090.1"/>
    </source>
</evidence>
<dbReference type="EMBL" id="CP134192">
    <property type="protein sequence ID" value="WPB08090.1"/>
    <property type="molecule type" value="Genomic_DNA"/>
</dbReference>
<protein>
    <submittedName>
        <fullName evidence="1">UPF0613 protein</fullName>
    </submittedName>
</protein>
<reference evidence="1 3" key="1">
    <citation type="submission" date="2015-10" db="EMBL/GenBank/DDBJ databases">
        <title>The cercosporin biosynthetic gene cluster was horizontally transferred to several fungal lineages and shown to be expanded in Cercospora beticola based on microsynteny with recipient genomes.</title>
        <authorList>
            <person name="De Jonge R."/>
            <person name="Ebert M.K."/>
            <person name="Suttle J.C."/>
            <person name="Jurick Ii W.M."/>
            <person name="Secor G.A."/>
            <person name="Thomma B.P."/>
            <person name="Van De Peer Y."/>
            <person name="Bolton M.D."/>
        </authorList>
    </citation>
    <scope>NUCLEOTIDE SEQUENCE [LARGE SCALE GENOMIC DNA]</scope>
    <source>
        <strain evidence="1 3">09-40</strain>
    </source>
</reference>
<gene>
    <name evidence="1" type="ORF">CB0940_11258</name>
    <name evidence="2" type="ORF">RHO25_012754</name>
</gene>
<organism evidence="1 3">
    <name type="scientific">Cercospora beticola</name>
    <name type="common">Sugarbeet leaf spot fungus</name>
    <dbReference type="NCBI Taxonomy" id="122368"/>
    <lineage>
        <taxon>Eukaryota</taxon>
        <taxon>Fungi</taxon>
        <taxon>Dikarya</taxon>
        <taxon>Ascomycota</taxon>
        <taxon>Pezizomycotina</taxon>
        <taxon>Dothideomycetes</taxon>
        <taxon>Dothideomycetidae</taxon>
        <taxon>Mycosphaerellales</taxon>
        <taxon>Mycosphaerellaceae</taxon>
        <taxon>Cercospora</taxon>
    </lineage>
</organism>
<evidence type="ECO:0000313" key="4">
    <source>
        <dbReference type="Proteomes" id="UP001302367"/>
    </source>
</evidence>
<dbReference type="Proteomes" id="UP000230605">
    <property type="component" value="Chromosome 9"/>
</dbReference>
<proteinExistence type="predicted"/>
<dbReference type="InterPro" id="IPR029058">
    <property type="entry name" value="AB_hydrolase_fold"/>
</dbReference>
<dbReference type="OrthoDB" id="10034502at2759"/>
<dbReference type="Proteomes" id="UP001302367">
    <property type="component" value="Chromosome 9"/>
</dbReference>
<reference evidence="2 4" key="2">
    <citation type="submission" date="2023-09" db="EMBL/GenBank/DDBJ databases">
        <title>Complete-Gapless Cercospora beticola genome.</title>
        <authorList>
            <person name="Wyatt N.A."/>
            <person name="Spanner R.E."/>
            <person name="Bolton M.D."/>
        </authorList>
    </citation>
    <scope>NUCLEOTIDE SEQUENCE [LARGE SCALE GENOMIC DNA]</scope>
    <source>
        <strain evidence="2">Cb09-40</strain>
    </source>
</reference>
<evidence type="ECO:0000313" key="3">
    <source>
        <dbReference type="Proteomes" id="UP000230605"/>
    </source>
</evidence>
<evidence type="ECO:0000313" key="1">
    <source>
        <dbReference type="EMBL" id="PIA90424.1"/>
    </source>
</evidence>
<keyword evidence="4" id="KW-1185">Reference proteome</keyword>
<accession>A0A2G5HCY3</accession>